<sequence>MRLMTLRKSLSRRTMLISRMMPLSPWLSEFEFGVFCFFWLCSCGSSFAASFGQGVR</sequence>
<protein>
    <submittedName>
        <fullName evidence="1">Uncharacterized protein</fullName>
    </submittedName>
</protein>
<organism evidence="1 2">
    <name type="scientific">Rhododendron molle</name>
    <name type="common">Chinese azalea</name>
    <name type="synonym">Azalea mollis</name>
    <dbReference type="NCBI Taxonomy" id="49168"/>
    <lineage>
        <taxon>Eukaryota</taxon>
        <taxon>Viridiplantae</taxon>
        <taxon>Streptophyta</taxon>
        <taxon>Embryophyta</taxon>
        <taxon>Tracheophyta</taxon>
        <taxon>Spermatophyta</taxon>
        <taxon>Magnoliopsida</taxon>
        <taxon>eudicotyledons</taxon>
        <taxon>Gunneridae</taxon>
        <taxon>Pentapetalae</taxon>
        <taxon>asterids</taxon>
        <taxon>Ericales</taxon>
        <taxon>Ericaceae</taxon>
        <taxon>Ericoideae</taxon>
        <taxon>Rhodoreae</taxon>
        <taxon>Rhododendron</taxon>
    </lineage>
</organism>
<evidence type="ECO:0000313" key="2">
    <source>
        <dbReference type="Proteomes" id="UP001062846"/>
    </source>
</evidence>
<accession>A0ACC0ML73</accession>
<gene>
    <name evidence="1" type="ORF">RHMOL_Rhmol08G0077100</name>
</gene>
<comment type="caution">
    <text evidence="1">The sequence shown here is derived from an EMBL/GenBank/DDBJ whole genome shotgun (WGS) entry which is preliminary data.</text>
</comment>
<dbReference type="EMBL" id="CM046395">
    <property type="protein sequence ID" value="KAI8541634.1"/>
    <property type="molecule type" value="Genomic_DNA"/>
</dbReference>
<reference evidence="1" key="1">
    <citation type="submission" date="2022-02" db="EMBL/GenBank/DDBJ databases">
        <title>Plant Genome Project.</title>
        <authorList>
            <person name="Zhang R.-G."/>
        </authorList>
    </citation>
    <scope>NUCLEOTIDE SEQUENCE</scope>
    <source>
        <strain evidence="1">AT1</strain>
    </source>
</reference>
<proteinExistence type="predicted"/>
<dbReference type="Proteomes" id="UP001062846">
    <property type="component" value="Chromosome 8"/>
</dbReference>
<keyword evidence="2" id="KW-1185">Reference proteome</keyword>
<name>A0ACC0ML73_RHOML</name>
<evidence type="ECO:0000313" key="1">
    <source>
        <dbReference type="EMBL" id="KAI8541634.1"/>
    </source>
</evidence>